<dbReference type="EMBL" id="VEVO01000018">
    <property type="protein sequence ID" value="KAF0027144.1"/>
    <property type="molecule type" value="Genomic_DNA"/>
</dbReference>
<proteinExistence type="predicted"/>
<dbReference type="Proteomes" id="UP000438429">
    <property type="component" value="Unassembled WGS sequence"/>
</dbReference>
<comment type="caution">
    <text evidence="1">The sequence shown here is derived from an EMBL/GenBank/DDBJ whole genome shotgun (WGS) entry which is preliminary data.</text>
</comment>
<accession>A0A6A4S915</accession>
<gene>
    <name evidence="1" type="ORF">F2P81_019885</name>
</gene>
<name>A0A6A4S915_SCOMX</name>
<evidence type="ECO:0000313" key="2">
    <source>
        <dbReference type="Proteomes" id="UP000438429"/>
    </source>
</evidence>
<evidence type="ECO:0000313" key="1">
    <source>
        <dbReference type="EMBL" id="KAF0027144.1"/>
    </source>
</evidence>
<reference evidence="1 2" key="1">
    <citation type="submission" date="2019-06" db="EMBL/GenBank/DDBJ databases">
        <title>Draft genomes of female and male turbot (Scophthalmus maximus).</title>
        <authorList>
            <person name="Xu H."/>
            <person name="Xu X.-W."/>
            <person name="Shao C."/>
            <person name="Chen S."/>
        </authorList>
    </citation>
    <scope>NUCLEOTIDE SEQUENCE [LARGE SCALE GENOMIC DNA]</scope>
    <source>
        <strain evidence="1">Ysfricsl-2016a</strain>
        <tissue evidence="1">Blood</tissue>
    </source>
</reference>
<sequence>MHRPEIRSNRQTFSFALKDAFVERTCVDPVQEMLCRYTTTARRDDVTLLMTHSPLNPLFKKSKALTAQLCQAAGRVEGFYSDYCRISG</sequence>
<dbReference type="AlphaFoldDB" id="A0A6A4S915"/>
<organism evidence="1 2">
    <name type="scientific">Scophthalmus maximus</name>
    <name type="common">Turbot</name>
    <name type="synonym">Psetta maxima</name>
    <dbReference type="NCBI Taxonomy" id="52904"/>
    <lineage>
        <taxon>Eukaryota</taxon>
        <taxon>Metazoa</taxon>
        <taxon>Chordata</taxon>
        <taxon>Craniata</taxon>
        <taxon>Vertebrata</taxon>
        <taxon>Euteleostomi</taxon>
        <taxon>Actinopterygii</taxon>
        <taxon>Neopterygii</taxon>
        <taxon>Teleostei</taxon>
        <taxon>Neoteleostei</taxon>
        <taxon>Acanthomorphata</taxon>
        <taxon>Carangaria</taxon>
        <taxon>Pleuronectiformes</taxon>
        <taxon>Pleuronectoidei</taxon>
        <taxon>Scophthalmidae</taxon>
        <taxon>Scophthalmus</taxon>
    </lineage>
</organism>
<protein>
    <submittedName>
        <fullName evidence="1">Uncharacterized protein</fullName>
    </submittedName>
</protein>